<feature type="transmembrane region" description="Helical" evidence="1">
    <location>
        <begin position="55"/>
        <end position="77"/>
    </location>
</feature>
<dbReference type="Proteomes" id="UP001500456">
    <property type="component" value="Unassembled WGS sequence"/>
</dbReference>
<keyword evidence="1" id="KW-1133">Transmembrane helix</keyword>
<feature type="transmembrane region" description="Helical" evidence="1">
    <location>
        <begin position="197"/>
        <end position="215"/>
    </location>
</feature>
<organism evidence="2 3">
    <name type="scientific">Streptomyces plumbiresistens</name>
    <dbReference type="NCBI Taxonomy" id="511811"/>
    <lineage>
        <taxon>Bacteria</taxon>
        <taxon>Bacillati</taxon>
        <taxon>Actinomycetota</taxon>
        <taxon>Actinomycetes</taxon>
        <taxon>Kitasatosporales</taxon>
        <taxon>Streptomycetaceae</taxon>
        <taxon>Streptomyces</taxon>
    </lineage>
</organism>
<feature type="transmembrane region" description="Helical" evidence="1">
    <location>
        <begin position="171"/>
        <end position="191"/>
    </location>
</feature>
<sequence>MHQDRYMKLQRFSAWCGFILLVGFMAAYTTGGLITPMDPTLSSDEVVEWLKDNQTGILACVAIMVLTVPFEYPFVVVTSLQLKRIEGGWGLLSMTQVLTGVVAPIGFFFPLAILSAAAYRPERHSADVLSAMVDIYWLMLVGNACIFVLQVWCIGYGALIDRRAKPIFPRWFGWLNIVLGVALIPGAFVYLNKTGPFAWNGLLAYLIPTIVYTIWKIATPAMLLRAIKHEEAELAEAKEKPEATAQLAAS</sequence>
<evidence type="ECO:0000313" key="2">
    <source>
        <dbReference type="EMBL" id="GAA4009001.1"/>
    </source>
</evidence>
<evidence type="ECO:0000256" key="1">
    <source>
        <dbReference type="SAM" id="Phobius"/>
    </source>
</evidence>
<keyword evidence="1" id="KW-0472">Membrane</keyword>
<dbReference type="RefSeq" id="WP_329334834.1">
    <property type="nucleotide sequence ID" value="NZ_BAAAZX010000017.1"/>
</dbReference>
<feature type="transmembrane region" description="Helical" evidence="1">
    <location>
        <begin position="89"/>
        <end position="115"/>
    </location>
</feature>
<keyword evidence="3" id="KW-1185">Reference proteome</keyword>
<proteinExistence type="predicted"/>
<keyword evidence="1" id="KW-0812">Transmembrane</keyword>
<feature type="transmembrane region" description="Helical" evidence="1">
    <location>
        <begin position="12"/>
        <end position="35"/>
    </location>
</feature>
<dbReference type="EMBL" id="BAAAZX010000017">
    <property type="protein sequence ID" value="GAA4009001.1"/>
    <property type="molecule type" value="Genomic_DNA"/>
</dbReference>
<evidence type="ECO:0000313" key="3">
    <source>
        <dbReference type="Proteomes" id="UP001500456"/>
    </source>
</evidence>
<name>A0ABP7SAD7_9ACTN</name>
<accession>A0ABP7SAD7</accession>
<feature type="transmembrane region" description="Helical" evidence="1">
    <location>
        <begin position="135"/>
        <end position="159"/>
    </location>
</feature>
<protein>
    <recommendedName>
        <fullName evidence="4">DUF4386 domain-containing protein</fullName>
    </recommendedName>
</protein>
<gene>
    <name evidence="2" type="ORF">GCM10022232_57140</name>
</gene>
<evidence type="ECO:0008006" key="4">
    <source>
        <dbReference type="Google" id="ProtNLM"/>
    </source>
</evidence>
<comment type="caution">
    <text evidence="2">The sequence shown here is derived from an EMBL/GenBank/DDBJ whole genome shotgun (WGS) entry which is preliminary data.</text>
</comment>
<reference evidence="3" key="1">
    <citation type="journal article" date="2019" name="Int. J. Syst. Evol. Microbiol.">
        <title>The Global Catalogue of Microorganisms (GCM) 10K type strain sequencing project: providing services to taxonomists for standard genome sequencing and annotation.</title>
        <authorList>
            <consortium name="The Broad Institute Genomics Platform"/>
            <consortium name="The Broad Institute Genome Sequencing Center for Infectious Disease"/>
            <person name="Wu L."/>
            <person name="Ma J."/>
        </authorList>
    </citation>
    <scope>NUCLEOTIDE SEQUENCE [LARGE SCALE GENOMIC DNA]</scope>
    <source>
        <strain evidence="3">JCM 16924</strain>
    </source>
</reference>